<feature type="transmembrane region" description="Helical" evidence="7">
    <location>
        <begin position="176"/>
        <end position="197"/>
    </location>
</feature>
<dbReference type="InterPro" id="IPR049326">
    <property type="entry name" value="Rhodopsin_dom_fungi"/>
</dbReference>
<dbReference type="GeneID" id="98141848"/>
<comment type="caution">
    <text evidence="9">The sequence shown here is derived from an EMBL/GenBank/DDBJ whole genome shotgun (WGS) entry which is preliminary data.</text>
</comment>
<feature type="transmembrane region" description="Helical" evidence="7">
    <location>
        <begin position="129"/>
        <end position="156"/>
    </location>
</feature>
<accession>A0ABR4LEB9</accession>
<evidence type="ECO:0000313" key="10">
    <source>
        <dbReference type="Proteomes" id="UP001610432"/>
    </source>
</evidence>
<evidence type="ECO:0000256" key="4">
    <source>
        <dbReference type="ARBA" id="ARBA00023136"/>
    </source>
</evidence>
<feature type="transmembrane region" description="Helical" evidence="7">
    <location>
        <begin position="209"/>
        <end position="227"/>
    </location>
</feature>
<evidence type="ECO:0000256" key="7">
    <source>
        <dbReference type="SAM" id="Phobius"/>
    </source>
</evidence>
<proteinExistence type="inferred from homology"/>
<evidence type="ECO:0000313" key="9">
    <source>
        <dbReference type="EMBL" id="KAL2862796.1"/>
    </source>
</evidence>
<keyword evidence="10" id="KW-1185">Reference proteome</keyword>
<feature type="compositionally biased region" description="Basic residues" evidence="6">
    <location>
        <begin position="296"/>
        <end position="306"/>
    </location>
</feature>
<dbReference type="Proteomes" id="UP001610432">
    <property type="component" value="Unassembled WGS sequence"/>
</dbReference>
<keyword evidence="3 7" id="KW-1133">Transmembrane helix</keyword>
<name>A0ABR4LEB9_9EURO</name>
<dbReference type="EMBL" id="JBFXLQ010000061">
    <property type="protein sequence ID" value="KAL2862796.1"/>
    <property type="molecule type" value="Genomic_DNA"/>
</dbReference>
<reference evidence="9 10" key="1">
    <citation type="submission" date="2024-07" db="EMBL/GenBank/DDBJ databases">
        <title>Section-level genome sequencing and comparative genomics of Aspergillus sections Usti and Cavernicolus.</title>
        <authorList>
            <consortium name="Lawrence Berkeley National Laboratory"/>
            <person name="Nybo J.L."/>
            <person name="Vesth T.C."/>
            <person name="Theobald S."/>
            <person name="Frisvad J.C."/>
            <person name="Larsen T.O."/>
            <person name="Kjaerboelling I."/>
            <person name="Rothschild-Mancinelli K."/>
            <person name="Lyhne E.K."/>
            <person name="Kogle M.E."/>
            <person name="Barry K."/>
            <person name="Clum A."/>
            <person name="Na H."/>
            <person name="Ledsgaard L."/>
            <person name="Lin J."/>
            <person name="Lipzen A."/>
            <person name="Kuo A."/>
            <person name="Riley R."/>
            <person name="Mondo S."/>
            <person name="Labutti K."/>
            <person name="Haridas S."/>
            <person name="Pangalinan J."/>
            <person name="Salamov A.A."/>
            <person name="Simmons B.A."/>
            <person name="Magnuson J.K."/>
            <person name="Chen J."/>
            <person name="Drula E."/>
            <person name="Henrissat B."/>
            <person name="Wiebenga A."/>
            <person name="Lubbers R.J."/>
            <person name="Gomes A.C."/>
            <person name="Macurrencykelacurrency M.R."/>
            <person name="Stajich J."/>
            <person name="Grigoriev I.V."/>
            <person name="Mortensen U.H."/>
            <person name="De Vries R.P."/>
            <person name="Baker S.E."/>
            <person name="Andersen M.R."/>
        </authorList>
    </citation>
    <scope>NUCLEOTIDE SEQUENCE [LARGE SCALE GENOMIC DNA]</scope>
    <source>
        <strain evidence="9 10">CBS 449.75</strain>
    </source>
</reference>
<comment type="subcellular location">
    <subcellularLocation>
        <location evidence="1">Membrane</location>
        <topology evidence="1">Multi-pass membrane protein</topology>
    </subcellularLocation>
</comment>
<evidence type="ECO:0000256" key="2">
    <source>
        <dbReference type="ARBA" id="ARBA00022692"/>
    </source>
</evidence>
<keyword evidence="4 7" id="KW-0472">Membrane</keyword>
<dbReference type="RefSeq" id="XP_070881775.1">
    <property type="nucleotide sequence ID" value="XM_071026776.1"/>
</dbReference>
<dbReference type="PANTHER" id="PTHR33048:SF2">
    <property type="entry name" value="SRPK"/>
    <property type="match status" value="1"/>
</dbReference>
<feature type="compositionally biased region" description="Polar residues" evidence="6">
    <location>
        <begin position="347"/>
        <end position="358"/>
    </location>
</feature>
<feature type="region of interest" description="Disordered" evidence="6">
    <location>
        <begin position="294"/>
        <end position="313"/>
    </location>
</feature>
<keyword evidence="2 7" id="KW-0812">Transmembrane</keyword>
<organism evidence="9 10">
    <name type="scientific">Aspergillus lucknowensis</name>
    <dbReference type="NCBI Taxonomy" id="176173"/>
    <lineage>
        <taxon>Eukaryota</taxon>
        <taxon>Fungi</taxon>
        <taxon>Dikarya</taxon>
        <taxon>Ascomycota</taxon>
        <taxon>Pezizomycotina</taxon>
        <taxon>Eurotiomycetes</taxon>
        <taxon>Eurotiomycetidae</taxon>
        <taxon>Eurotiales</taxon>
        <taxon>Aspergillaceae</taxon>
        <taxon>Aspergillus</taxon>
        <taxon>Aspergillus subgen. Nidulantes</taxon>
    </lineage>
</organism>
<feature type="transmembrane region" description="Helical" evidence="7">
    <location>
        <begin position="49"/>
        <end position="68"/>
    </location>
</feature>
<feature type="region of interest" description="Disordered" evidence="6">
    <location>
        <begin position="343"/>
        <end position="367"/>
    </location>
</feature>
<dbReference type="PANTHER" id="PTHR33048">
    <property type="entry name" value="PTH11-LIKE INTEGRAL MEMBRANE PROTEIN (AFU_ORTHOLOGUE AFUA_5G11245)"/>
    <property type="match status" value="1"/>
</dbReference>
<dbReference type="Pfam" id="PF20684">
    <property type="entry name" value="Fung_rhodopsin"/>
    <property type="match status" value="1"/>
</dbReference>
<comment type="similarity">
    <text evidence="5">Belongs to the SAT4 family.</text>
</comment>
<gene>
    <name evidence="9" type="ORF">BJX67DRAFT_289505</name>
</gene>
<feature type="domain" description="Rhodopsin" evidence="8">
    <location>
        <begin position="35"/>
        <end position="267"/>
    </location>
</feature>
<evidence type="ECO:0000256" key="5">
    <source>
        <dbReference type="ARBA" id="ARBA00038359"/>
    </source>
</evidence>
<dbReference type="InterPro" id="IPR052337">
    <property type="entry name" value="SAT4-like"/>
</dbReference>
<evidence type="ECO:0000256" key="6">
    <source>
        <dbReference type="SAM" id="MobiDB-lite"/>
    </source>
</evidence>
<evidence type="ECO:0000256" key="3">
    <source>
        <dbReference type="ARBA" id="ARBA00022989"/>
    </source>
</evidence>
<feature type="transmembrane region" description="Helical" evidence="7">
    <location>
        <begin position="20"/>
        <end position="37"/>
    </location>
</feature>
<feature type="transmembrane region" description="Helical" evidence="7">
    <location>
        <begin position="99"/>
        <end position="117"/>
    </location>
</feature>
<evidence type="ECO:0000259" key="8">
    <source>
        <dbReference type="Pfam" id="PF20684"/>
    </source>
</evidence>
<evidence type="ECO:0000256" key="1">
    <source>
        <dbReference type="ARBA" id="ARBA00004141"/>
    </source>
</evidence>
<protein>
    <recommendedName>
        <fullName evidence="8">Rhodopsin domain-containing protein</fullName>
    </recommendedName>
</protein>
<sequence>MTENHPFKDIPLLQEQWAEYGAGILIILLRFFVRARLVGLRGLKGDDYMIVMVLGLFTLDAVLVHQLAHLGTNMDVPVNLAPDEYGPFVLGSKLLLVSWYSYTAILWGLKGCMLFFYKRLAFGLWQEKLARWLAVACLLSYIAVVLTITFSCWPYAHNWMVYPASNDRCGVKTQNFIVTCVLNVVTDAALLFIPLPLVWKVKVTPKRKFLLSILFSSGIFVMAASIIRTTLSLSGTPSTSNVVKWGVRETFMGIITTNMPILKPLVTKAFWAKGSPSTLHHQDHSGHEFNIIQPRSTHRIRKHRRGGSPSEDGFALDNEMYCAGIEGEQVMITTTVDVQVHRETAEPDSSQNLGTQTGKGIHTPWSY</sequence>